<feature type="domain" description="GGDEF" evidence="4">
    <location>
        <begin position="391"/>
        <end position="528"/>
    </location>
</feature>
<feature type="compositionally biased region" description="Basic and acidic residues" evidence="1">
    <location>
        <begin position="272"/>
        <end position="286"/>
    </location>
</feature>
<dbReference type="Pfam" id="PF00563">
    <property type="entry name" value="EAL"/>
    <property type="match status" value="1"/>
</dbReference>
<dbReference type="InterPro" id="IPR029787">
    <property type="entry name" value="Nucleotide_cyclase"/>
</dbReference>
<dbReference type="InterPro" id="IPR035919">
    <property type="entry name" value="EAL_sf"/>
</dbReference>
<dbReference type="Gene3D" id="3.20.20.450">
    <property type="entry name" value="EAL domain"/>
    <property type="match status" value="1"/>
</dbReference>
<dbReference type="PROSITE" id="PS50883">
    <property type="entry name" value="EAL"/>
    <property type="match status" value="1"/>
</dbReference>
<feature type="region of interest" description="Disordered" evidence="1">
    <location>
        <begin position="262"/>
        <end position="287"/>
    </location>
</feature>
<dbReference type="PANTHER" id="PTHR44757:SF2">
    <property type="entry name" value="BIOFILM ARCHITECTURE MAINTENANCE PROTEIN MBAA"/>
    <property type="match status" value="1"/>
</dbReference>
<dbReference type="EMBL" id="CADIKI010000013">
    <property type="protein sequence ID" value="CAB3798389.1"/>
    <property type="molecule type" value="Genomic_DNA"/>
</dbReference>
<name>A0A6J5GI41_9BURK</name>
<dbReference type="InterPro" id="IPR000160">
    <property type="entry name" value="GGDEF_dom"/>
</dbReference>
<sequence length="784" mass="86331">MAAVQGLSPAALTRFLARARKTPLCGGALLTRIARRILYNRQSLYRTIGDMSKNPSAKRQFRSVILIPAVGVLVLAVVWIGVLTRLSTERVEVLQAAQAKADVLADALVQHTETTIHDVDVIALVVKLQFEKDPASVNLKTLQDVGFFTRETAAQVSIVDPAGRILQSTIPYAGGVYITDRKHFAVHRNTDVHGLYISKPVLGRVSGRWTVQLTRRLETKDGKFAGVVVVSEDRGYLTRGFTDVAALGENGSAAVFLQDGSKLSDDGTEETATDKQAKGRDSREPAWKPADQITAQRTVPGYPLHVEVSLCRSDALTPYNNMKSVYLTSTALLSFLFAIFVIAISVLVHRLFKSRDRLRLLSETDTLTDLWNRHGLLARLNEEMARQSRLNRLAVVYIDLGNLKQVNDSLGHEAGDQLLKKISMRLRQGLSPHTVGRFGGDEFLVIVTPEDSDADVYPATHKVIDAIIAIFETAVTLRGSVFDIQASIGVSIHACSDNSVSTLIREADEAMYAAKAQMASTHKTIWRHYSNEMRVSRRRAVENEQRVRSALSDGSLQLAFYPVRETHSKSVEGFRVEVAVQEENGYLLPVKSSLSINEENGLLGPITEFALAQMCLTLSNWREDGTEPTRLSYPLDKEQFLNVDCAFIVRELMRRFEFMPHEFVLEIPEIAFSDEPVLAAERAVALASTGVRLMLGTFSGAFGAFEILKNSPIRGVVIAPQSCSADILAFAVGCVTHSGRTVMLESEELPAKVAPDSLVSVLEYFDAHLDANAAFQLLRQVASP</sequence>
<evidence type="ECO:0000313" key="6">
    <source>
        <dbReference type="Proteomes" id="UP000494252"/>
    </source>
</evidence>
<evidence type="ECO:0008006" key="7">
    <source>
        <dbReference type="Google" id="ProtNLM"/>
    </source>
</evidence>
<keyword evidence="2" id="KW-0472">Membrane</keyword>
<dbReference type="InterPro" id="IPR052155">
    <property type="entry name" value="Biofilm_reg_signaling"/>
</dbReference>
<dbReference type="SMART" id="SM00267">
    <property type="entry name" value="GGDEF"/>
    <property type="match status" value="1"/>
</dbReference>
<proteinExistence type="predicted"/>
<dbReference type="Proteomes" id="UP000494252">
    <property type="component" value="Unassembled WGS sequence"/>
</dbReference>
<evidence type="ECO:0000256" key="2">
    <source>
        <dbReference type="SAM" id="Phobius"/>
    </source>
</evidence>
<evidence type="ECO:0000259" key="3">
    <source>
        <dbReference type="PROSITE" id="PS50883"/>
    </source>
</evidence>
<feature type="domain" description="EAL" evidence="3">
    <location>
        <begin position="540"/>
        <end position="784"/>
    </location>
</feature>
<dbReference type="SUPFAM" id="SSF55073">
    <property type="entry name" value="Nucleotide cyclase"/>
    <property type="match status" value="1"/>
</dbReference>
<dbReference type="Pfam" id="PF00990">
    <property type="entry name" value="GGDEF"/>
    <property type="match status" value="1"/>
</dbReference>
<dbReference type="CDD" id="cd01949">
    <property type="entry name" value="GGDEF"/>
    <property type="match status" value="1"/>
</dbReference>
<keyword evidence="2" id="KW-1133">Transmembrane helix</keyword>
<dbReference type="Gene3D" id="3.30.70.270">
    <property type="match status" value="1"/>
</dbReference>
<dbReference type="PANTHER" id="PTHR44757">
    <property type="entry name" value="DIGUANYLATE CYCLASE DGCP"/>
    <property type="match status" value="1"/>
</dbReference>
<keyword evidence="2" id="KW-0812">Transmembrane</keyword>
<reference evidence="5 6" key="1">
    <citation type="submission" date="2020-04" db="EMBL/GenBank/DDBJ databases">
        <authorList>
            <person name="De Canck E."/>
        </authorList>
    </citation>
    <scope>NUCLEOTIDE SEQUENCE [LARGE SCALE GENOMIC DNA]</scope>
    <source>
        <strain evidence="5 6">LMG 27177</strain>
    </source>
</reference>
<dbReference type="SUPFAM" id="SSF141868">
    <property type="entry name" value="EAL domain-like"/>
    <property type="match status" value="1"/>
</dbReference>
<evidence type="ECO:0000256" key="1">
    <source>
        <dbReference type="SAM" id="MobiDB-lite"/>
    </source>
</evidence>
<dbReference type="SMART" id="SM00052">
    <property type="entry name" value="EAL"/>
    <property type="match status" value="1"/>
</dbReference>
<feature type="transmembrane region" description="Helical" evidence="2">
    <location>
        <begin position="331"/>
        <end position="352"/>
    </location>
</feature>
<keyword evidence="6" id="KW-1185">Reference proteome</keyword>
<dbReference type="AlphaFoldDB" id="A0A6J5GI41"/>
<protein>
    <recommendedName>
        <fullName evidence="7">GGDEF domain-containing protein</fullName>
    </recommendedName>
</protein>
<gene>
    <name evidence="5" type="ORF">LMG27177_04456</name>
</gene>
<dbReference type="InterPro" id="IPR001633">
    <property type="entry name" value="EAL_dom"/>
</dbReference>
<evidence type="ECO:0000313" key="5">
    <source>
        <dbReference type="EMBL" id="CAB3798389.1"/>
    </source>
</evidence>
<dbReference type="CDD" id="cd12914">
    <property type="entry name" value="PDC1_DGC_like"/>
    <property type="match status" value="1"/>
</dbReference>
<accession>A0A6J5GI41</accession>
<organism evidence="5 6">
    <name type="scientific">Paraburkholderia fynbosensis</name>
    <dbReference type="NCBI Taxonomy" id="1200993"/>
    <lineage>
        <taxon>Bacteria</taxon>
        <taxon>Pseudomonadati</taxon>
        <taxon>Pseudomonadota</taxon>
        <taxon>Betaproteobacteria</taxon>
        <taxon>Burkholderiales</taxon>
        <taxon>Burkholderiaceae</taxon>
        <taxon>Paraburkholderia</taxon>
    </lineage>
</organism>
<dbReference type="PROSITE" id="PS50887">
    <property type="entry name" value="GGDEF"/>
    <property type="match status" value="1"/>
</dbReference>
<evidence type="ECO:0000259" key="4">
    <source>
        <dbReference type="PROSITE" id="PS50887"/>
    </source>
</evidence>
<feature type="transmembrane region" description="Helical" evidence="2">
    <location>
        <begin position="61"/>
        <end position="82"/>
    </location>
</feature>
<dbReference type="InterPro" id="IPR043128">
    <property type="entry name" value="Rev_trsase/Diguanyl_cyclase"/>
</dbReference>
<dbReference type="Gene3D" id="3.30.450.20">
    <property type="entry name" value="PAS domain"/>
    <property type="match status" value="1"/>
</dbReference>
<dbReference type="NCBIfam" id="TIGR00254">
    <property type="entry name" value="GGDEF"/>
    <property type="match status" value="1"/>
</dbReference>